<dbReference type="GO" id="GO:0005737">
    <property type="term" value="C:cytoplasm"/>
    <property type="evidence" value="ECO:0007669"/>
    <property type="project" value="TreeGrafter"/>
</dbReference>
<dbReference type="SUPFAM" id="SSF56112">
    <property type="entry name" value="Protein kinase-like (PK-like)"/>
    <property type="match status" value="1"/>
</dbReference>
<organism evidence="4 5">
    <name type="scientific">Metschnikowia aff. pulcherrima</name>
    <dbReference type="NCBI Taxonomy" id="2163413"/>
    <lineage>
        <taxon>Eukaryota</taxon>
        <taxon>Fungi</taxon>
        <taxon>Dikarya</taxon>
        <taxon>Ascomycota</taxon>
        <taxon>Saccharomycotina</taxon>
        <taxon>Pichiomycetes</taxon>
        <taxon>Metschnikowiaceae</taxon>
        <taxon>Metschnikowia</taxon>
    </lineage>
</organism>
<dbReference type="PANTHER" id="PTHR22603:SF66">
    <property type="entry name" value="ETHANOLAMINE KINASE"/>
    <property type="match status" value="1"/>
</dbReference>
<dbReference type="GO" id="GO:0004305">
    <property type="term" value="F:ethanolamine kinase activity"/>
    <property type="evidence" value="ECO:0007669"/>
    <property type="project" value="UniProtKB-EC"/>
</dbReference>
<dbReference type="InterPro" id="IPR011009">
    <property type="entry name" value="Kinase-like_dom_sf"/>
</dbReference>
<evidence type="ECO:0000256" key="1">
    <source>
        <dbReference type="ARBA" id="ARBA00037883"/>
    </source>
</evidence>
<proteinExistence type="inferred from homology"/>
<dbReference type="PANTHER" id="PTHR22603">
    <property type="entry name" value="CHOLINE/ETHANOALAMINE KINASE"/>
    <property type="match status" value="1"/>
</dbReference>
<gene>
    <name evidence="4" type="primary">MPUL0D07230</name>
    <name evidence="4" type="ORF">METSCH_D07230</name>
</gene>
<evidence type="ECO:0000256" key="3">
    <source>
        <dbReference type="ARBA" id="ARBA00038874"/>
    </source>
</evidence>
<dbReference type="Proteomes" id="UP000292447">
    <property type="component" value="Chromosome IV"/>
</dbReference>
<dbReference type="EMBL" id="CP034459">
    <property type="protein sequence ID" value="QBM89643.1"/>
    <property type="molecule type" value="Genomic_DNA"/>
</dbReference>
<comment type="pathway">
    <text evidence="1">Phospholipid metabolism; phosphatidylethanolamine biosynthesis; phosphatidylethanolamine from ethanolamine: step 1/3.</text>
</comment>
<dbReference type="Gene3D" id="3.90.1200.10">
    <property type="match status" value="1"/>
</dbReference>
<keyword evidence="5" id="KW-1185">Reference proteome</keyword>
<keyword evidence="4" id="KW-0418">Kinase</keyword>
<dbReference type="STRING" id="2163413.A0A4V1AEL6"/>
<dbReference type="EC" id="2.7.1.82" evidence="3"/>
<dbReference type="GO" id="GO:0006646">
    <property type="term" value="P:phosphatidylethanolamine biosynthetic process"/>
    <property type="evidence" value="ECO:0007669"/>
    <property type="project" value="TreeGrafter"/>
</dbReference>
<name>A0A4V1AEL6_9ASCO</name>
<comment type="similarity">
    <text evidence="2">Belongs to the choline/ethanolamine kinase family.</text>
</comment>
<dbReference type="CDD" id="cd05157">
    <property type="entry name" value="ETNK_euk"/>
    <property type="match status" value="1"/>
</dbReference>
<accession>A0A4V1AEL6</accession>
<evidence type="ECO:0000313" key="5">
    <source>
        <dbReference type="Proteomes" id="UP000292447"/>
    </source>
</evidence>
<keyword evidence="4" id="KW-0808">Transferase</keyword>
<protein>
    <recommendedName>
        <fullName evidence="3">ethanolamine kinase</fullName>
        <ecNumber evidence="3">2.7.1.82</ecNumber>
    </recommendedName>
</protein>
<sequence>MSGPVYCILSGGAVHCVPVAAFSHTNDETLDKLARSPHISLAPALAHTLPPLSPASLAIKRKNLLYTLNNPSLSDLESDVSRAMLTGLPSQDEDEHVLDAGFLRAPDGKSRAGLAHAENGIFHQKNLASAGLANVDASRIIDIGTRFSGDADDEYTAATLAILHDYSTHAVYLPQYSVDLKENLDSDYTQIKTLLTKIFPAWNGPIAIKQLTGGITNMLLSCCHEESQQTLLMRVYGQGTNLIIDRNREFVSHLVLNSLELAPAVHARFANGLIYGYLPGRSLHPSELSDTRFFPLIAQQLGNWHNSINCEYIEDGVTTIRKYSASLKTQAQARLEIRHKHANGEAKERPKKSVNNIWDLIEEWIQIVPPNEALAGVFDENSALQTVTQENVRDVVMQEFKWLKKTLRLETKSPVVVSHCDLLSGNIIIPSPEKCAEKCLSGKLPRLEDNPIQFIDYEYMLPAPRAFDIANHFAEWQGFDCNRGAIPEPSSTNPVMVSWCKGYLNDAEASQDQVDGLIDEIACYYGMPGFYWGIWAMIQSELSTIDFNYAEYGKLRLEEYWLWKKQFLSLRTSSQDE</sequence>
<dbReference type="Pfam" id="PF01633">
    <property type="entry name" value="Choline_kinase"/>
    <property type="match status" value="1"/>
</dbReference>
<evidence type="ECO:0000313" key="4">
    <source>
        <dbReference type="EMBL" id="QBM89643.1"/>
    </source>
</evidence>
<reference evidence="5" key="1">
    <citation type="submission" date="2019-03" db="EMBL/GenBank/DDBJ databases">
        <title>Snf2 controls pulcherriminic acid biosynthesis and connects pigmentation and antifungal activity of the yeast Metschnikowia pulcherrima.</title>
        <authorList>
            <person name="Gore-Lloyd D."/>
            <person name="Sumann I."/>
            <person name="Brachmann A.O."/>
            <person name="Schneeberger K."/>
            <person name="Ortiz-Merino R.A."/>
            <person name="Moreno-Beltran M."/>
            <person name="Schlaefli M."/>
            <person name="Kirner P."/>
            <person name="Santos Kron A."/>
            <person name="Wolfe K.H."/>
            <person name="Piel J."/>
            <person name="Ahrens C.H."/>
            <person name="Henk D."/>
            <person name="Freimoser F.M."/>
        </authorList>
    </citation>
    <scope>NUCLEOTIDE SEQUENCE [LARGE SCALE GENOMIC DNA]</scope>
    <source>
        <strain evidence="5">APC 1.2</strain>
    </source>
</reference>
<dbReference type="AlphaFoldDB" id="A0A4V1AEL6"/>
<evidence type="ECO:0000256" key="2">
    <source>
        <dbReference type="ARBA" id="ARBA00038211"/>
    </source>
</evidence>